<evidence type="ECO:0000313" key="9">
    <source>
        <dbReference type="EMBL" id="HEW45640.1"/>
    </source>
</evidence>
<dbReference type="GO" id="GO:0005524">
    <property type="term" value="F:ATP binding"/>
    <property type="evidence" value="ECO:0007669"/>
    <property type="project" value="UniProtKB-UniRule"/>
</dbReference>
<sequence>MKDLLIEIGTEELPAGVILQAVEYLKDQLSQVLGRQDIKTYSTPRRLAFFVESFENKALEKEEVFWGPPVKVAYEEGKPTKALLAFLERNSASLEDVVHLQKWEGTYVAIKRIYKEATPIEKLSQSFEEILQSVPFPKSMRWDSSSLRFSRPIRWICALYGEEVLPLSFGRVKASNITYGHRLLSSGPIEVKNPRDYLNILRDNYVIADYKERLGMVLAFLQDEAYALGGRPLYPEGLEEEVANLVEFPFAVVGKFEEKYLELPQKVIMTVLAHHQRFFCVGSDNNLLPYFIAISNNYPRDGVIVKGYEKVIRARLEDALFFYREDLKRPLEDLVKDLSGVVFHPKAGSMLEKVRRVGALALKIADMLKLPEDKRKKIERASYLCKADLLTQMVRELDELQGYMGYVYATKQGEDPEVALALYEHYLPIKPGDYIPSNEVSAVLSVADKLDSIHTLMTVGESPSGSSDPYGIRRLAYGIYAVLDAFNWDINLKEVIESMPQELEEFFKTRLSAYLEPYGYDLVRAVLEVKDPLRPYQVIKEVKRLASLKEEEEFKNIVEAYRRVVRILPSNWGDDRVEENLFKEEEERALWQSFKALEATEDLLSLSSLKKPIDDFFDKVLVMDPDENIRRNRLALLFRIKRLFNKFADFSKVIS</sequence>
<dbReference type="PANTHER" id="PTHR30075:SF2">
    <property type="entry name" value="GLYCINE--TRNA LIGASE, CHLOROPLASTIC_MITOCHONDRIAL 2"/>
    <property type="match status" value="1"/>
</dbReference>
<name>A0A7C2V303_9AQUI</name>
<organism evidence="9">
    <name type="scientific">Hydrogenobacter sp</name>
    <dbReference type="NCBI Taxonomy" id="2152829"/>
    <lineage>
        <taxon>Bacteria</taxon>
        <taxon>Pseudomonadati</taxon>
        <taxon>Aquificota</taxon>
        <taxon>Aquificia</taxon>
        <taxon>Aquificales</taxon>
        <taxon>Aquificaceae</taxon>
        <taxon>Hydrogenobacter</taxon>
    </lineage>
</organism>
<dbReference type="SUPFAM" id="SSF109604">
    <property type="entry name" value="HD-domain/PDEase-like"/>
    <property type="match status" value="1"/>
</dbReference>
<dbReference type="GO" id="GO:0006426">
    <property type="term" value="P:glycyl-tRNA aminoacylation"/>
    <property type="evidence" value="ECO:0007669"/>
    <property type="project" value="UniProtKB-UniRule"/>
</dbReference>
<keyword evidence="6 8" id="KW-0030">Aminoacyl-tRNA synthetase</keyword>
<accession>A0A7C2V303</accession>
<evidence type="ECO:0000256" key="3">
    <source>
        <dbReference type="ARBA" id="ARBA00022741"/>
    </source>
</evidence>
<comment type="subunit">
    <text evidence="8">Tetramer of two alpha and two beta subunits.</text>
</comment>
<evidence type="ECO:0000256" key="6">
    <source>
        <dbReference type="ARBA" id="ARBA00023146"/>
    </source>
</evidence>
<evidence type="ECO:0000256" key="4">
    <source>
        <dbReference type="ARBA" id="ARBA00022840"/>
    </source>
</evidence>
<dbReference type="InterPro" id="IPR006194">
    <property type="entry name" value="Gly-tRNA-synth_heterodimer"/>
</dbReference>
<evidence type="ECO:0000256" key="1">
    <source>
        <dbReference type="ARBA" id="ARBA00008226"/>
    </source>
</evidence>
<dbReference type="Pfam" id="PF02092">
    <property type="entry name" value="tRNA_synt_2f"/>
    <property type="match status" value="1"/>
</dbReference>
<comment type="caution">
    <text evidence="9">The sequence shown here is derived from an EMBL/GenBank/DDBJ whole genome shotgun (WGS) entry which is preliminary data.</text>
</comment>
<evidence type="ECO:0000256" key="7">
    <source>
        <dbReference type="ARBA" id="ARBA00047937"/>
    </source>
</evidence>
<gene>
    <name evidence="8" type="primary">glyS</name>
    <name evidence="9" type="ORF">ENO47_03085</name>
</gene>
<comment type="catalytic activity">
    <reaction evidence="7 8">
        <text>tRNA(Gly) + glycine + ATP = glycyl-tRNA(Gly) + AMP + diphosphate</text>
        <dbReference type="Rhea" id="RHEA:16013"/>
        <dbReference type="Rhea" id="RHEA-COMP:9664"/>
        <dbReference type="Rhea" id="RHEA-COMP:9683"/>
        <dbReference type="ChEBI" id="CHEBI:30616"/>
        <dbReference type="ChEBI" id="CHEBI:33019"/>
        <dbReference type="ChEBI" id="CHEBI:57305"/>
        <dbReference type="ChEBI" id="CHEBI:78442"/>
        <dbReference type="ChEBI" id="CHEBI:78522"/>
        <dbReference type="ChEBI" id="CHEBI:456215"/>
        <dbReference type="EC" id="6.1.1.14"/>
    </reaction>
</comment>
<evidence type="ECO:0000256" key="5">
    <source>
        <dbReference type="ARBA" id="ARBA00022917"/>
    </source>
</evidence>
<proteinExistence type="inferred from homology"/>
<comment type="subcellular location">
    <subcellularLocation>
        <location evidence="8">Cytoplasm</location>
    </subcellularLocation>
</comment>
<protein>
    <recommendedName>
        <fullName evidence="8">Glycine--tRNA ligase beta subunit</fullName>
        <ecNumber evidence="8">6.1.1.14</ecNumber>
    </recommendedName>
    <alternativeName>
        <fullName evidence="8">Glycyl-tRNA synthetase beta subunit</fullName>
        <shortName evidence="8">GlyRS</shortName>
    </alternativeName>
</protein>
<dbReference type="GO" id="GO:0005829">
    <property type="term" value="C:cytosol"/>
    <property type="evidence" value="ECO:0007669"/>
    <property type="project" value="TreeGrafter"/>
</dbReference>
<comment type="similarity">
    <text evidence="1 8">Belongs to the class-II aminoacyl-tRNA synthetase family.</text>
</comment>
<dbReference type="HAMAP" id="MF_00255">
    <property type="entry name" value="Gly_tRNA_synth_beta"/>
    <property type="match status" value="1"/>
</dbReference>
<dbReference type="InterPro" id="IPR015944">
    <property type="entry name" value="Gly-tRNA-synth_bsu"/>
</dbReference>
<keyword evidence="4 8" id="KW-0067">ATP-binding</keyword>
<dbReference type="GO" id="GO:0004820">
    <property type="term" value="F:glycine-tRNA ligase activity"/>
    <property type="evidence" value="ECO:0007669"/>
    <property type="project" value="UniProtKB-UniRule"/>
</dbReference>
<keyword evidence="3 8" id="KW-0547">Nucleotide-binding</keyword>
<dbReference type="AlphaFoldDB" id="A0A7C2V303"/>
<dbReference type="PANTHER" id="PTHR30075">
    <property type="entry name" value="GLYCYL-TRNA SYNTHETASE"/>
    <property type="match status" value="1"/>
</dbReference>
<keyword evidence="5 8" id="KW-0648">Protein biosynthesis</keyword>
<evidence type="ECO:0000256" key="8">
    <source>
        <dbReference type="HAMAP-Rule" id="MF_00255"/>
    </source>
</evidence>
<keyword evidence="8" id="KW-0963">Cytoplasm</keyword>
<reference evidence="9" key="1">
    <citation type="journal article" date="2020" name="mSystems">
        <title>Genome- and Community-Level Interaction Insights into Carbon Utilization and Element Cycling Functions of Hydrothermarchaeota in Hydrothermal Sediment.</title>
        <authorList>
            <person name="Zhou Z."/>
            <person name="Liu Y."/>
            <person name="Xu W."/>
            <person name="Pan J."/>
            <person name="Luo Z.H."/>
            <person name="Li M."/>
        </authorList>
    </citation>
    <scope>NUCLEOTIDE SEQUENCE [LARGE SCALE GENOMIC DNA]</scope>
    <source>
        <strain evidence="9">SpSt-132</strain>
    </source>
</reference>
<dbReference type="EC" id="6.1.1.14" evidence="8"/>
<keyword evidence="2 8" id="KW-0436">Ligase</keyword>
<dbReference type="EMBL" id="DSFP01000031">
    <property type="protein sequence ID" value="HEW45640.1"/>
    <property type="molecule type" value="Genomic_DNA"/>
</dbReference>
<dbReference type="PRINTS" id="PR01045">
    <property type="entry name" value="TRNASYNTHGB"/>
</dbReference>
<evidence type="ECO:0000256" key="2">
    <source>
        <dbReference type="ARBA" id="ARBA00022598"/>
    </source>
</evidence>
<dbReference type="PROSITE" id="PS50861">
    <property type="entry name" value="AA_TRNA_LIGASE_II_GLYAB"/>
    <property type="match status" value="1"/>
</dbReference>
<dbReference type="NCBIfam" id="TIGR00211">
    <property type="entry name" value="glyS"/>
    <property type="match status" value="1"/>
</dbReference>